<evidence type="ECO:0000256" key="4">
    <source>
        <dbReference type="ARBA" id="ARBA00022475"/>
    </source>
</evidence>
<dbReference type="Pfam" id="PF07690">
    <property type="entry name" value="MFS_1"/>
    <property type="match status" value="1"/>
</dbReference>
<proteinExistence type="inferred from homology"/>
<comment type="subcellular location">
    <subcellularLocation>
        <location evidence="1 8">Cell membrane</location>
        <topology evidence="1 8">Multi-pass membrane protein</topology>
    </subcellularLocation>
</comment>
<evidence type="ECO:0000256" key="1">
    <source>
        <dbReference type="ARBA" id="ARBA00004651"/>
    </source>
</evidence>
<dbReference type="PANTHER" id="PTHR23502:SF132">
    <property type="entry name" value="POLYAMINE TRANSPORTER 2-RELATED"/>
    <property type="match status" value="1"/>
</dbReference>
<organism evidence="10 11">
    <name type="scientific">Paenibacillus lautus</name>
    <name type="common">Bacillus lautus</name>
    <dbReference type="NCBI Taxonomy" id="1401"/>
    <lineage>
        <taxon>Bacteria</taxon>
        <taxon>Bacillati</taxon>
        <taxon>Bacillota</taxon>
        <taxon>Bacilli</taxon>
        <taxon>Bacillales</taxon>
        <taxon>Paenibacillaceae</taxon>
        <taxon>Paenibacillus</taxon>
    </lineage>
</organism>
<dbReference type="InterPro" id="IPR020846">
    <property type="entry name" value="MFS_dom"/>
</dbReference>
<feature type="transmembrane region" description="Helical" evidence="8">
    <location>
        <begin position="105"/>
        <end position="124"/>
    </location>
</feature>
<keyword evidence="7 8" id="KW-0472">Membrane</keyword>
<keyword evidence="11" id="KW-1185">Reference proteome</keyword>
<feature type="transmembrane region" description="Helical" evidence="8">
    <location>
        <begin position="216"/>
        <end position="240"/>
    </location>
</feature>
<feature type="transmembrane region" description="Helical" evidence="8">
    <location>
        <begin position="252"/>
        <end position="270"/>
    </location>
</feature>
<feature type="transmembrane region" description="Helical" evidence="8">
    <location>
        <begin position="37"/>
        <end position="59"/>
    </location>
</feature>
<dbReference type="InterPro" id="IPR036259">
    <property type="entry name" value="MFS_trans_sf"/>
</dbReference>
<evidence type="ECO:0000313" key="10">
    <source>
        <dbReference type="EMBL" id="AYB44151.1"/>
    </source>
</evidence>
<dbReference type="PROSITE" id="PS00216">
    <property type="entry name" value="SUGAR_TRANSPORT_1"/>
    <property type="match status" value="1"/>
</dbReference>
<comment type="similarity">
    <text evidence="2 8">Belongs to the major facilitator superfamily. Bcr/CmlA family.</text>
</comment>
<evidence type="ECO:0000256" key="6">
    <source>
        <dbReference type="ARBA" id="ARBA00022989"/>
    </source>
</evidence>
<dbReference type="CDD" id="cd17320">
    <property type="entry name" value="MFS_MdfA_MDR_like"/>
    <property type="match status" value="1"/>
</dbReference>
<dbReference type="InterPro" id="IPR004812">
    <property type="entry name" value="Efflux_drug-R_Bcr/CmlA"/>
</dbReference>
<evidence type="ECO:0000259" key="9">
    <source>
        <dbReference type="PROSITE" id="PS50850"/>
    </source>
</evidence>
<feature type="transmembrane region" description="Helical" evidence="8">
    <location>
        <begin position="345"/>
        <end position="365"/>
    </location>
</feature>
<dbReference type="Gene3D" id="1.20.1720.10">
    <property type="entry name" value="Multidrug resistance protein D"/>
    <property type="match status" value="1"/>
</dbReference>
<feature type="transmembrane region" description="Helical" evidence="8">
    <location>
        <begin position="282"/>
        <end position="303"/>
    </location>
</feature>
<evidence type="ECO:0000256" key="7">
    <source>
        <dbReference type="ARBA" id="ARBA00023136"/>
    </source>
</evidence>
<feature type="transmembrane region" description="Helical" evidence="8">
    <location>
        <begin position="371"/>
        <end position="392"/>
    </location>
</feature>
<dbReference type="GO" id="GO:0005886">
    <property type="term" value="C:plasma membrane"/>
    <property type="evidence" value="ECO:0007669"/>
    <property type="project" value="UniProtKB-SubCell"/>
</dbReference>
<dbReference type="SUPFAM" id="SSF103473">
    <property type="entry name" value="MFS general substrate transporter"/>
    <property type="match status" value="1"/>
</dbReference>
<evidence type="ECO:0000256" key="2">
    <source>
        <dbReference type="ARBA" id="ARBA00006236"/>
    </source>
</evidence>
<feature type="transmembrane region" description="Helical" evidence="8">
    <location>
        <begin position="12"/>
        <end position="31"/>
    </location>
</feature>
<dbReference type="AlphaFoldDB" id="A0A385TKY6"/>
<dbReference type="InterPro" id="IPR011701">
    <property type="entry name" value="MFS"/>
</dbReference>
<feature type="transmembrane region" description="Helical" evidence="8">
    <location>
        <begin position="136"/>
        <end position="158"/>
    </location>
</feature>
<keyword evidence="3 8" id="KW-0813">Transport</keyword>
<protein>
    <recommendedName>
        <fullName evidence="8">Bcr/CflA family efflux transporter</fullName>
    </recommendedName>
</protein>
<name>A0A385TKY6_PAELA</name>
<evidence type="ECO:0000256" key="5">
    <source>
        <dbReference type="ARBA" id="ARBA00022692"/>
    </source>
</evidence>
<sequence length="409" mass="43025">MKYKAQPRPLGFALILATFSALGPFTVDMYLASLPQIAVFFGTSAAAVQASLTTSLLGLGLGQLIMGPLSDMYGRRPPLLTSMILYILSSIGCAFAPSIEWFICLRFIQGVAASAGLVISRAIVRDRFRGVEMTKFIALLTMISNVAPLISPTLGSAVMSYSSWGSVFLFLGALGIALTAITLGGLKESLPVQQRVPSSFSTFIKNYNSLFRERSFMGYALVNGILFAGVFAYVAGTPFIYQNLYGVSPQMFSILFALNGLAIIAGSQFVKLLAGRVTESRLFRAGLIIAFISSAAVLFVVLAHGALSAMFISIFLFAFSIGIIGPISFTLAMESQGHIAGSASAVLGSLQFALGAVTSPLVGIAGENSAIPFGVVLFSTSVLSIAAYLILIQGGQRLTGGKPSSESSM</sequence>
<gene>
    <name evidence="10" type="ORF">D5F53_12980</name>
</gene>
<dbReference type="Proteomes" id="UP000266552">
    <property type="component" value="Chromosome"/>
</dbReference>
<reference evidence="10 11" key="1">
    <citation type="submission" date="2018-09" db="EMBL/GenBank/DDBJ databases">
        <title>Genome Sequence of Paenibacillus lautus Strain E7593-69, Azo Dye-Degrading Bacteria, Isolated from Commercial Tattoo Inks.</title>
        <authorList>
            <person name="Nho S.W."/>
            <person name="Kim S.-J."/>
            <person name="Kweon O."/>
            <person name="Cerniglia C.E."/>
        </authorList>
    </citation>
    <scope>NUCLEOTIDE SEQUENCE [LARGE SCALE GENOMIC DNA]</scope>
    <source>
        <strain evidence="10 11">E7593-69</strain>
    </source>
</reference>
<dbReference type="RefSeq" id="WP_119848054.1">
    <property type="nucleotide sequence ID" value="NZ_CP032412.1"/>
</dbReference>
<dbReference type="FunFam" id="1.20.1720.10:FF:000005">
    <property type="entry name" value="Bcr/CflA family efflux transporter"/>
    <property type="match status" value="1"/>
</dbReference>
<accession>A0A385TKY6</accession>
<feature type="transmembrane region" description="Helical" evidence="8">
    <location>
        <begin position="164"/>
        <end position="186"/>
    </location>
</feature>
<keyword evidence="4 8" id="KW-1003">Cell membrane</keyword>
<dbReference type="InterPro" id="IPR005829">
    <property type="entry name" value="Sugar_transporter_CS"/>
</dbReference>
<keyword evidence="6 8" id="KW-1133">Transmembrane helix</keyword>
<evidence type="ECO:0000313" key="11">
    <source>
        <dbReference type="Proteomes" id="UP000266552"/>
    </source>
</evidence>
<dbReference type="EMBL" id="CP032412">
    <property type="protein sequence ID" value="AYB44151.1"/>
    <property type="molecule type" value="Genomic_DNA"/>
</dbReference>
<feature type="domain" description="Major facilitator superfamily (MFS) profile" evidence="9">
    <location>
        <begin position="12"/>
        <end position="398"/>
    </location>
</feature>
<evidence type="ECO:0000256" key="3">
    <source>
        <dbReference type="ARBA" id="ARBA00022448"/>
    </source>
</evidence>
<keyword evidence="5 8" id="KW-0812">Transmembrane</keyword>
<feature type="transmembrane region" description="Helical" evidence="8">
    <location>
        <begin position="309"/>
        <end position="333"/>
    </location>
</feature>
<dbReference type="KEGG" id="plw:D5F53_12980"/>
<dbReference type="PANTHER" id="PTHR23502">
    <property type="entry name" value="MAJOR FACILITATOR SUPERFAMILY"/>
    <property type="match status" value="1"/>
</dbReference>
<dbReference type="GO" id="GO:1990961">
    <property type="term" value="P:xenobiotic detoxification by transmembrane export across the plasma membrane"/>
    <property type="evidence" value="ECO:0007669"/>
    <property type="project" value="InterPro"/>
</dbReference>
<dbReference type="GO" id="GO:0042910">
    <property type="term" value="F:xenobiotic transmembrane transporter activity"/>
    <property type="evidence" value="ECO:0007669"/>
    <property type="project" value="InterPro"/>
</dbReference>
<dbReference type="NCBIfam" id="TIGR00710">
    <property type="entry name" value="efflux_Bcr_CflA"/>
    <property type="match status" value="1"/>
</dbReference>
<dbReference type="PROSITE" id="PS50850">
    <property type="entry name" value="MFS"/>
    <property type="match status" value="1"/>
</dbReference>
<feature type="transmembrane region" description="Helical" evidence="8">
    <location>
        <begin position="79"/>
        <end position="99"/>
    </location>
</feature>
<evidence type="ECO:0000256" key="8">
    <source>
        <dbReference type="RuleBase" id="RU365088"/>
    </source>
</evidence>